<gene>
    <name evidence="3" type="ORF">ESP57_04160</name>
</gene>
<proteinExistence type="predicted"/>
<evidence type="ECO:0000313" key="3">
    <source>
        <dbReference type="EMBL" id="RXZ50987.1"/>
    </source>
</evidence>
<dbReference type="InterPro" id="IPR059026">
    <property type="entry name" value="LpqB_N"/>
</dbReference>
<dbReference type="InterPro" id="IPR019606">
    <property type="entry name" value="GerMN"/>
</dbReference>
<accession>A0A4Q2JWA5</accession>
<sequence>MPPVRLRREWYAPSMPTRASRRMQQGAPHRRSRSATGDGRRMMRRGVLAASLVAVVAGLLGGCVSIPSSGGVNAGSPPIVDELPELDTIVAPPAKDASQLDIVKGFIDAAASPRNKYQAAREFLTPAFADEWNPYAAATVDVLADREFTQVGTTAVVADATPAAQLSATGQYDISDSIAPLELGYELEQDDEGQWRISVAPDGLLIDQTTFVQSFSSYPLYFYSYDFDYLVPDLRWFAGRDSAQTSIVRALLVGPSEWLKAGVRSAFPEGTRLDSASVPIAGRVASVDVTGATDDDVTSVQRMQFQLEASLDGVSNVDSVSLSLNGAEQDVPELSPEPVRNPPVDPRPVVFDGTTFGYLAASGAGIEQIPDLSPQVEALAPMGAALGAGAEAAAVLAADGVSVVRAGEEAESLDPRGGLIVPAIDGTGAVWSVPAGLPGQLVAYPADRSLEPIQLAVPWTGASIAALEISRDSTRLVALLGDGTSTQFVAASIQRDAAGTPVALSAVTLGLSDVAGVPRDVTWLDSRTVASLTALPDGSTRVITQELGGFAVPRAGPDGGVAIDGGNSVHDLRILTGAGDLEAPSGVGWQARATGIRLLASQQPD</sequence>
<dbReference type="AlphaFoldDB" id="A0A4Q2JWA5"/>
<evidence type="ECO:0000256" key="1">
    <source>
        <dbReference type="SAM" id="MobiDB-lite"/>
    </source>
</evidence>
<evidence type="ECO:0000313" key="4">
    <source>
        <dbReference type="Proteomes" id="UP000292935"/>
    </source>
</evidence>
<dbReference type="SMART" id="SM00909">
    <property type="entry name" value="Germane"/>
    <property type="match status" value="1"/>
</dbReference>
<dbReference type="Pfam" id="PF25976">
    <property type="entry name" value="LpqB_N"/>
    <property type="match status" value="1"/>
</dbReference>
<dbReference type="OrthoDB" id="3226781at2"/>
<dbReference type="Proteomes" id="UP000292935">
    <property type="component" value="Unassembled WGS sequence"/>
</dbReference>
<feature type="domain" description="GerMN" evidence="2">
    <location>
        <begin position="244"/>
        <end position="333"/>
    </location>
</feature>
<dbReference type="Pfam" id="PF10646">
    <property type="entry name" value="Germane"/>
    <property type="match status" value="1"/>
</dbReference>
<feature type="region of interest" description="Disordered" evidence="1">
    <location>
        <begin position="13"/>
        <end position="40"/>
    </location>
</feature>
<dbReference type="EMBL" id="SDPO01000001">
    <property type="protein sequence ID" value="RXZ50987.1"/>
    <property type="molecule type" value="Genomic_DNA"/>
</dbReference>
<protein>
    <recommendedName>
        <fullName evidence="2">GerMN domain-containing protein</fullName>
    </recommendedName>
</protein>
<keyword evidence="4" id="KW-1185">Reference proteome</keyword>
<comment type="caution">
    <text evidence="3">The sequence shown here is derived from an EMBL/GenBank/DDBJ whole genome shotgun (WGS) entry which is preliminary data.</text>
</comment>
<organism evidence="3 4">
    <name type="scientific">Agromyces fucosus</name>
    <dbReference type="NCBI Taxonomy" id="41985"/>
    <lineage>
        <taxon>Bacteria</taxon>
        <taxon>Bacillati</taxon>
        <taxon>Actinomycetota</taxon>
        <taxon>Actinomycetes</taxon>
        <taxon>Micrococcales</taxon>
        <taxon>Microbacteriaceae</taxon>
        <taxon>Agromyces</taxon>
    </lineage>
</organism>
<reference evidence="3 4" key="1">
    <citation type="submission" date="2019-01" db="EMBL/GenBank/DDBJ databases">
        <authorList>
            <person name="Li J."/>
        </authorList>
    </citation>
    <scope>NUCLEOTIDE SEQUENCE [LARGE SCALE GENOMIC DNA]</scope>
    <source>
        <strain evidence="3 4">CCUG 35506</strain>
    </source>
</reference>
<evidence type="ECO:0000259" key="2">
    <source>
        <dbReference type="SMART" id="SM00909"/>
    </source>
</evidence>
<name>A0A4Q2JWA5_9MICO</name>